<dbReference type="EMBL" id="CP019030">
    <property type="protein sequence ID" value="APU45727.1"/>
    <property type="molecule type" value="Genomic_DNA"/>
</dbReference>
<gene>
    <name evidence="1" type="ORF">BUW47_04435</name>
</gene>
<dbReference type="Proteomes" id="UP000185427">
    <property type="component" value="Chromosome"/>
</dbReference>
<evidence type="ECO:0000313" key="1">
    <source>
        <dbReference type="EMBL" id="APU45727.1"/>
    </source>
</evidence>
<accession>A0A1L7GUJ8</accession>
<proteinExistence type="predicted"/>
<dbReference type="Pfam" id="PF03596">
    <property type="entry name" value="Cad"/>
    <property type="match status" value="1"/>
</dbReference>
<evidence type="ECO:0000313" key="2">
    <source>
        <dbReference type="Proteomes" id="UP000185427"/>
    </source>
</evidence>
<dbReference type="AlphaFoldDB" id="A0A1L7GUJ8"/>
<dbReference type="RefSeq" id="WP_023465856.1">
    <property type="nucleotide sequence ID" value="NZ_AP024320.1"/>
</dbReference>
<name>A0A1L7GUJ8_LIMFE</name>
<protein>
    <submittedName>
        <fullName evidence="1">Uncharacterized protein</fullName>
    </submittedName>
</protein>
<dbReference type="OrthoDB" id="7995400at2"/>
<sequence>MRGAKELNIWLLTVTFLAVNLDFFVLLLFLLKKFSVRQVVVGYLSGVVLLLVASFLAGKVLAQFLPEWLLGVLGVLPIYMALHDEDDDDEAELTTAHGTWQVLATYLAVCAGCNLSIFLPVVAGESVAVFGRALLYLGALTILVVFLVKAVERQAAVTKLIDRYGEGLMKLCYIGVGLYVFYDSGLVTHLLKLI</sequence>
<organism evidence="1 2">
    <name type="scientific">Limosilactobacillus fermentum</name>
    <name type="common">Lactobacillus fermentum</name>
    <dbReference type="NCBI Taxonomy" id="1613"/>
    <lineage>
        <taxon>Bacteria</taxon>
        <taxon>Bacillati</taxon>
        <taxon>Bacillota</taxon>
        <taxon>Bacilli</taxon>
        <taxon>Lactobacillales</taxon>
        <taxon>Lactobacillaceae</taxon>
        <taxon>Limosilactobacillus</taxon>
    </lineage>
</organism>
<dbReference type="GeneID" id="83715550"/>
<dbReference type="InterPro" id="IPR004676">
    <property type="entry name" value="Cd-R_transporter"/>
</dbReference>
<reference evidence="1 2" key="1">
    <citation type="submission" date="2016-12" db="EMBL/GenBank/DDBJ databases">
        <title>Complete Genome Sequence of Lactobacillus fermentum Strain SNUV175, a Probiotic for Treatment of Bacterial Vaginosis.</title>
        <authorList>
            <person name="Lee S."/>
            <person name="You H.J."/>
            <person name="Kwon B."/>
            <person name="Ko G."/>
        </authorList>
    </citation>
    <scope>NUCLEOTIDE SEQUENCE [LARGE SCALE GENOMIC DNA]</scope>
    <source>
        <strain evidence="1 2">SNUV175</strain>
    </source>
</reference>